<feature type="domain" description="GGDEF" evidence="10">
    <location>
        <begin position="378"/>
        <end position="511"/>
    </location>
</feature>
<dbReference type="GO" id="GO:0005886">
    <property type="term" value="C:plasma membrane"/>
    <property type="evidence" value="ECO:0007669"/>
    <property type="project" value="TreeGrafter"/>
</dbReference>
<keyword evidence="4 8" id="KW-0812">Transmembrane</keyword>
<evidence type="ECO:0000256" key="1">
    <source>
        <dbReference type="ARBA" id="ARBA00001946"/>
    </source>
</evidence>
<comment type="caution">
    <text evidence="11">The sequence shown here is derived from an EMBL/GenBank/DDBJ whole genome shotgun (WGS) entry which is preliminary data.</text>
</comment>
<keyword evidence="5 8" id="KW-1133">Transmembrane helix</keyword>
<dbReference type="GO" id="GO:0007165">
    <property type="term" value="P:signal transduction"/>
    <property type="evidence" value="ECO:0007669"/>
    <property type="project" value="UniProtKB-ARBA"/>
</dbReference>
<dbReference type="InterPro" id="IPR029787">
    <property type="entry name" value="Nucleotide_cyclase"/>
</dbReference>
<dbReference type="RefSeq" id="WP_086744715.1">
    <property type="nucleotide sequence ID" value="NZ_MWPV01000004.1"/>
</dbReference>
<dbReference type="Proteomes" id="UP000194841">
    <property type="component" value="Unassembled WGS sequence"/>
</dbReference>
<evidence type="ECO:0000256" key="2">
    <source>
        <dbReference type="ARBA" id="ARBA00004370"/>
    </source>
</evidence>
<dbReference type="Gene3D" id="3.30.70.270">
    <property type="match status" value="1"/>
</dbReference>
<reference evidence="11 12" key="1">
    <citation type="submission" date="2017-02" db="EMBL/GenBank/DDBJ databases">
        <title>Pseudoalteromonas ulvae TC14 Genome.</title>
        <authorList>
            <person name="Molmeret M."/>
        </authorList>
    </citation>
    <scope>NUCLEOTIDE SEQUENCE [LARGE SCALE GENOMIC DNA]</scope>
    <source>
        <strain evidence="11">TC14</strain>
    </source>
</reference>
<keyword evidence="12" id="KW-1185">Reference proteome</keyword>
<dbReference type="InterPro" id="IPR043128">
    <property type="entry name" value="Rev_trsase/Diguanyl_cyclase"/>
</dbReference>
<protein>
    <recommendedName>
        <fullName evidence="3">diguanylate cyclase</fullName>
        <ecNumber evidence="3">2.7.7.65</ecNumber>
    </recommendedName>
</protein>
<dbReference type="InterPro" id="IPR000160">
    <property type="entry name" value="GGDEF_dom"/>
</dbReference>
<comment type="subcellular location">
    <subcellularLocation>
        <location evidence="2">Membrane</location>
    </subcellularLocation>
</comment>
<dbReference type="PANTHER" id="PTHR45138:SF9">
    <property type="entry name" value="DIGUANYLATE CYCLASE DGCM-RELATED"/>
    <property type="match status" value="1"/>
</dbReference>
<comment type="catalytic activity">
    <reaction evidence="7">
        <text>2 GTP = 3',3'-c-di-GMP + 2 diphosphate</text>
        <dbReference type="Rhea" id="RHEA:24898"/>
        <dbReference type="ChEBI" id="CHEBI:33019"/>
        <dbReference type="ChEBI" id="CHEBI:37565"/>
        <dbReference type="ChEBI" id="CHEBI:58805"/>
        <dbReference type="EC" id="2.7.7.65"/>
    </reaction>
</comment>
<dbReference type="Pfam" id="PF00990">
    <property type="entry name" value="GGDEF"/>
    <property type="match status" value="1"/>
</dbReference>
<dbReference type="GO" id="GO:0052621">
    <property type="term" value="F:diguanylate cyclase activity"/>
    <property type="evidence" value="ECO:0007669"/>
    <property type="project" value="UniProtKB-EC"/>
</dbReference>
<evidence type="ECO:0000256" key="8">
    <source>
        <dbReference type="SAM" id="Phobius"/>
    </source>
</evidence>
<feature type="domain" description="CHASE" evidence="9">
    <location>
        <begin position="71"/>
        <end position="293"/>
    </location>
</feature>
<dbReference type="AlphaFoldDB" id="A0A244CNQ8"/>
<evidence type="ECO:0000256" key="7">
    <source>
        <dbReference type="ARBA" id="ARBA00034247"/>
    </source>
</evidence>
<dbReference type="PROSITE" id="PS50887">
    <property type="entry name" value="GGDEF"/>
    <property type="match status" value="1"/>
</dbReference>
<dbReference type="FunFam" id="3.30.70.270:FF:000001">
    <property type="entry name" value="Diguanylate cyclase domain protein"/>
    <property type="match status" value="1"/>
</dbReference>
<evidence type="ECO:0000259" key="9">
    <source>
        <dbReference type="PROSITE" id="PS50839"/>
    </source>
</evidence>
<dbReference type="InterPro" id="IPR042240">
    <property type="entry name" value="CHASE_sf"/>
</dbReference>
<gene>
    <name evidence="11" type="ORF">B1199_13900</name>
</gene>
<dbReference type="NCBIfam" id="TIGR00254">
    <property type="entry name" value="GGDEF"/>
    <property type="match status" value="1"/>
</dbReference>
<dbReference type="SUPFAM" id="SSF55073">
    <property type="entry name" value="Nucleotide cyclase"/>
    <property type="match status" value="1"/>
</dbReference>
<dbReference type="InterPro" id="IPR006189">
    <property type="entry name" value="CHASE_dom"/>
</dbReference>
<dbReference type="Gene3D" id="3.30.450.350">
    <property type="entry name" value="CHASE domain"/>
    <property type="match status" value="1"/>
</dbReference>
<dbReference type="GO" id="GO:0043709">
    <property type="term" value="P:cell adhesion involved in single-species biofilm formation"/>
    <property type="evidence" value="ECO:0007669"/>
    <property type="project" value="TreeGrafter"/>
</dbReference>
<dbReference type="EC" id="2.7.7.65" evidence="3"/>
<accession>A0A244CNQ8</accession>
<evidence type="ECO:0000256" key="6">
    <source>
        <dbReference type="ARBA" id="ARBA00023136"/>
    </source>
</evidence>
<proteinExistence type="predicted"/>
<feature type="transmembrane region" description="Helical" evidence="8">
    <location>
        <begin position="7"/>
        <end position="29"/>
    </location>
</feature>
<name>A0A244CNQ8_PSEDV</name>
<dbReference type="SMART" id="SM01079">
    <property type="entry name" value="CHASE"/>
    <property type="match status" value="1"/>
</dbReference>
<sequence length="511" mass="58114">MINDSKNITLIMVAILGAGLSILMGLAAYQYEINALNLQFKNEMNEKAASIEREISVKLEVLYAIKSFFNNSEFVSEVEFNHFTQAILARHPDILALEWAPKIQQDDRSTFTAEKRKLYPHFEITQQHSQGLMLPAKRRPVHFPVVYYQPQSQNELIFGFDLLSEPKRAKAIHSAIDTNQAKATELINLIQFSAEKAGFLVFLPVYQSKPITTEQRRQFTKGLIIGAYLFEDLLTEVFDRSNASYYDIQIFDSTESQDTLLFVHTTSSTIQAETDSYFSKTLKPIHGRQWTLIATPSEAYFEQTMSPMPYIACVVSLLFVVLIMTFSYVLVIKNKLLEQSKLHLEAISRTDSLTNIANRRHFDEVILNEWSRARREKTPLTLLMIDIDHFKVFNDTYGHVRGDACLKEVAQALNQSVTREYDFVARYGGEEFAIILPLSNHVNLIAERCRHNVEALQIPHRNSPSGSVVTITVGVATLTPDADKDLNQLIVQADTALYQAKEQGRNCVVFA</sequence>
<evidence type="ECO:0000256" key="4">
    <source>
        <dbReference type="ARBA" id="ARBA00022692"/>
    </source>
</evidence>
<comment type="cofactor">
    <cofactor evidence="1">
        <name>Mg(2+)</name>
        <dbReference type="ChEBI" id="CHEBI:18420"/>
    </cofactor>
</comment>
<organism evidence="11 12">
    <name type="scientific">Pseudoalteromonas ulvae</name>
    <dbReference type="NCBI Taxonomy" id="107327"/>
    <lineage>
        <taxon>Bacteria</taxon>
        <taxon>Pseudomonadati</taxon>
        <taxon>Pseudomonadota</taxon>
        <taxon>Gammaproteobacteria</taxon>
        <taxon>Alteromonadales</taxon>
        <taxon>Pseudoalteromonadaceae</taxon>
        <taxon>Pseudoalteromonas</taxon>
    </lineage>
</organism>
<dbReference type="PROSITE" id="PS50839">
    <property type="entry name" value="CHASE"/>
    <property type="match status" value="1"/>
</dbReference>
<keyword evidence="6 8" id="KW-0472">Membrane</keyword>
<evidence type="ECO:0000259" key="10">
    <source>
        <dbReference type="PROSITE" id="PS50887"/>
    </source>
</evidence>
<evidence type="ECO:0000313" key="12">
    <source>
        <dbReference type="Proteomes" id="UP000194841"/>
    </source>
</evidence>
<dbReference type="GO" id="GO:1902201">
    <property type="term" value="P:negative regulation of bacterial-type flagellum-dependent cell motility"/>
    <property type="evidence" value="ECO:0007669"/>
    <property type="project" value="TreeGrafter"/>
</dbReference>
<dbReference type="EMBL" id="MWPV01000004">
    <property type="protein sequence ID" value="OUL57257.1"/>
    <property type="molecule type" value="Genomic_DNA"/>
</dbReference>
<evidence type="ECO:0000256" key="3">
    <source>
        <dbReference type="ARBA" id="ARBA00012528"/>
    </source>
</evidence>
<dbReference type="Pfam" id="PF03924">
    <property type="entry name" value="CHASE"/>
    <property type="match status" value="1"/>
</dbReference>
<dbReference type="PANTHER" id="PTHR45138">
    <property type="entry name" value="REGULATORY COMPONENTS OF SENSORY TRANSDUCTION SYSTEM"/>
    <property type="match status" value="1"/>
</dbReference>
<dbReference type="OrthoDB" id="73375at2"/>
<evidence type="ECO:0000313" key="11">
    <source>
        <dbReference type="EMBL" id="OUL57257.1"/>
    </source>
</evidence>
<feature type="transmembrane region" description="Helical" evidence="8">
    <location>
        <begin position="308"/>
        <end position="331"/>
    </location>
</feature>
<dbReference type="SMART" id="SM00267">
    <property type="entry name" value="GGDEF"/>
    <property type="match status" value="1"/>
</dbReference>
<dbReference type="InterPro" id="IPR050469">
    <property type="entry name" value="Diguanylate_Cyclase"/>
</dbReference>
<evidence type="ECO:0000256" key="5">
    <source>
        <dbReference type="ARBA" id="ARBA00022989"/>
    </source>
</evidence>
<dbReference type="CDD" id="cd01949">
    <property type="entry name" value="GGDEF"/>
    <property type="match status" value="1"/>
</dbReference>